<organism evidence="1 2">
    <name type="scientific">Mycobacterium intracellulare (strain ATCC 13950 / DSM 43223 / JCM 6384 / NCTC 13025 / 3600)</name>
    <dbReference type="NCBI Taxonomy" id="487521"/>
    <lineage>
        <taxon>Bacteria</taxon>
        <taxon>Bacillati</taxon>
        <taxon>Actinomycetota</taxon>
        <taxon>Actinomycetes</taxon>
        <taxon>Mycobacteriales</taxon>
        <taxon>Mycobacteriaceae</taxon>
        <taxon>Mycobacterium</taxon>
        <taxon>Mycobacterium avium complex (MAC)</taxon>
    </lineage>
</organism>
<proteinExistence type="predicted"/>
<dbReference type="eggNOG" id="COG0702">
    <property type="taxonomic scope" value="Bacteria"/>
</dbReference>
<protein>
    <submittedName>
        <fullName evidence="1">Putative flavin reductase</fullName>
    </submittedName>
</protein>
<dbReference type="KEGG" id="mia:OCU_22360"/>
<sequence length="55" mass="5936">MNDGVGGRYTARALDDVTTLPMLPSTSRGNVADFLLHSALEDTFIRQVVVVTDAK</sequence>
<dbReference type="Proteomes" id="UP000008004">
    <property type="component" value="Chromosome"/>
</dbReference>
<name>H8IVN7_MYCIA</name>
<dbReference type="HOGENOM" id="CLU_3027435_0_0_11"/>
<dbReference type="AlphaFoldDB" id="H8IVN7"/>
<reference evidence="1 2" key="1">
    <citation type="journal article" date="2012" name="J. Bacteriol.">
        <title>Complete genome sequence of Mycobacterium intracellulare strain ATCC 13950T.</title>
        <authorList>
            <person name="Kim B.J."/>
            <person name="Choi B.S."/>
            <person name="Lim J.S."/>
            <person name="Choi I.Y."/>
            <person name="Lee J.H."/>
            <person name="Chun J."/>
            <person name="Kook Y.H."/>
            <person name="Kim B.J."/>
        </authorList>
    </citation>
    <scope>NUCLEOTIDE SEQUENCE [LARGE SCALE GENOMIC DNA]</scope>
    <source>
        <strain evidence="2">ATCC 13950 / DSM 43223 / JCM 6384 / NCTC 13025 / 3600</strain>
    </source>
</reference>
<gene>
    <name evidence="1" type="ordered locus">OCU_22360</name>
</gene>
<evidence type="ECO:0000313" key="2">
    <source>
        <dbReference type="Proteomes" id="UP000008004"/>
    </source>
</evidence>
<dbReference type="PATRIC" id="fig|487521.10.peg.2245"/>
<evidence type="ECO:0000313" key="1">
    <source>
        <dbReference type="EMBL" id="AFC43455.1"/>
    </source>
</evidence>
<accession>H8IVN7</accession>
<dbReference type="EMBL" id="CP003322">
    <property type="protein sequence ID" value="AFC43455.1"/>
    <property type="molecule type" value="Genomic_DNA"/>
</dbReference>